<evidence type="ECO:0000259" key="3">
    <source>
        <dbReference type="Pfam" id="PF00561"/>
    </source>
</evidence>
<dbReference type="OrthoDB" id="284184at2759"/>
<sequence length="332" mass="37211">MFDLPRKTYTVASTGHTYEYIRIEAANATKSTILFLHGFPAIASGWHHQIKYFADLGHRIIAPDLLGFGGTSNPESASEYRSNILIEDTIAVLDHEKIGRFHGVGHDAGTYVLSRLYNYHPARLLSMTFIAVPYGAPGTHYDLEAMNQLTKKLIGFEKFAYMYFLSSDRSPELIEQHLASFLNVAYHKNVDIKADSFYPPGKLQAWLEADRNDEQVLLSPEESTRWLEAFRKSGFRGATNGYRVMAENLNEEHEKADLAAGKLTTKIEIPVLAIESTPDKASLPGFMEGAIKPYATAQLTTKTVESQGHYPHIVSKEEVNQAVHEFLSRIDS</sequence>
<dbReference type="Proteomes" id="UP000030752">
    <property type="component" value="Unassembled WGS sequence"/>
</dbReference>
<organism evidence="4 5">
    <name type="scientific">Cyphellophora europaea (strain CBS 101466)</name>
    <name type="common">Phialophora europaea</name>
    <dbReference type="NCBI Taxonomy" id="1220924"/>
    <lineage>
        <taxon>Eukaryota</taxon>
        <taxon>Fungi</taxon>
        <taxon>Dikarya</taxon>
        <taxon>Ascomycota</taxon>
        <taxon>Pezizomycotina</taxon>
        <taxon>Eurotiomycetes</taxon>
        <taxon>Chaetothyriomycetidae</taxon>
        <taxon>Chaetothyriales</taxon>
        <taxon>Cyphellophoraceae</taxon>
        <taxon>Cyphellophora</taxon>
    </lineage>
</organism>
<dbReference type="InParanoid" id="W2RQF0"/>
<dbReference type="STRING" id="1220924.W2RQF0"/>
<evidence type="ECO:0000256" key="2">
    <source>
        <dbReference type="ARBA" id="ARBA00038334"/>
    </source>
</evidence>
<name>W2RQF0_CYPE1</name>
<dbReference type="InterPro" id="IPR029058">
    <property type="entry name" value="AB_hydrolase_fold"/>
</dbReference>
<dbReference type="InterPro" id="IPR000639">
    <property type="entry name" value="Epox_hydrolase-like"/>
</dbReference>
<dbReference type="SUPFAM" id="SSF53474">
    <property type="entry name" value="alpha/beta-Hydrolases"/>
    <property type="match status" value="1"/>
</dbReference>
<comment type="similarity">
    <text evidence="2">Belongs to the AB hydrolase superfamily. Epoxide hydrolase family.</text>
</comment>
<dbReference type="Pfam" id="PF00561">
    <property type="entry name" value="Abhydrolase_1"/>
    <property type="match status" value="1"/>
</dbReference>
<dbReference type="eggNOG" id="KOG4178">
    <property type="taxonomic scope" value="Eukaryota"/>
</dbReference>
<dbReference type="VEuPathDB" id="FungiDB:HMPREF1541_07546"/>
<protein>
    <recommendedName>
        <fullName evidence="3">AB hydrolase-1 domain-containing protein</fullName>
    </recommendedName>
</protein>
<dbReference type="GeneID" id="19974885"/>
<accession>W2RQF0</accession>
<keyword evidence="1" id="KW-0378">Hydrolase</keyword>
<dbReference type="RefSeq" id="XP_008720092.1">
    <property type="nucleotide sequence ID" value="XM_008721870.1"/>
</dbReference>
<dbReference type="Gene3D" id="3.40.50.1820">
    <property type="entry name" value="alpha/beta hydrolase"/>
    <property type="match status" value="1"/>
</dbReference>
<gene>
    <name evidence="4" type="ORF">HMPREF1541_07546</name>
</gene>
<dbReference type="HOGENOM" id="CLU_020336_7_0_1"/>
<dbReference type="InterPro" id="IPR000073">
    <property type="entry name" value="AB_hydrolase_1"/>
</dbReference>
<dbReference type="AlphaFoldDB" id="W2RQF0"/>
<feature type="domain" description="AB hydrolase-1" evidence="3">
    <location>
        <begin position="32"/>
        <end position="155"/>
    </location>
</feature>
<keyword evidence="5" id="KW-1185">Reference proteome</keyword>
<reference evidence="4 5" key="1">
    <citation type="submission" date="2013-03" db="EMBL/GenBank/DDBJ databases">
        <title>The Genome Sequence of Phialophora europaea CBS 101466.</title>
        <authorList>
            <consortium name="The Broad Institute Genomics Platform"/>
            <person name="Cuomo C."/>
            <person name="de Hoog S."/>
            <person name="Gorbushina A."/>
            <person name="Walker B."/>
            <person name="Young S.K."/>
            <person name="Zeng Q."/>
            <person name="Gargeya S."/>
            <person name="Fitzgerald M."/>
            <person name="Haas B."/>
            <person name="Abouelleil A."/>
            <person name="Allen A.W."/>
            <person name="Alvarado L."/>
            <person name="Arachchi H.M."/>
            <person name="Berlin A.M."/>
            <person name="Chapman S.B."/>
            <person name="Gainer-Dewar J."/>
            <person name="Goldberg J."/>
            <person name="Griggs A."/>
            <person name="Gujja S."/>
            <person name="Hansen M."/>
            <person name="Howarth C."/>
            <person name="Imamovic A."/>
            <person name="Ireland A."/>
            <person name="Larimer J."/>
            <person name="McCowan C."/>
            <person name="Murphy C."/>
            <person name="Pearson M."/>
            <person name="Poon T.W."/>
            <person name="Priest M."/>
            <person name="Roberts A."/>
            <person name="Saif S."/>
            <person name="Shea T."/>
            <person name="Sisk P."/>
            <person name="Sykes S."/>
            <person name="Wortman J."/>
            <person name="Nusbaum C."/>
            <person name="Birren B."/>
        </authorList>
    </citation>
    <scope>NUCLEOTIDE SEQUENCE [LARGE SCALE GENOMIC DNA]</scope>
    <source>
        <strain evidence="4 5">CBS 101466</strain>
    </source>
</reference>
<evidence type="ECO:0000256" key="1">
    <source>
        <dbReference type="ARBA" id="ARBA00022801"/>
    </source>
</evidence>
<dbReference type="PANTHER" id="PTHR43329">
    <property type="entry name" value="EPOXIDE HYDROLASE"/>
    <property type="match status" value="1"/>
</dbReference>
<proteinExistence type="inferred from homology"/>
<evidence type="ECO:0000313" key="5">
    <source>
        <dbReference type="Proteomes" id="UP000030752"/>
    </source>
</evidence>
<dbReference type="GO" id="GO:0016787">
    <property type="term" value="F:hydrolase activity"/>
    <property type="evidence" value="ECO:0007669"/>
    <property type="project" value="UniProtKB-KW"/>
</dbReference>
<evidence type="ECO:0000313" key="4">
    <source>
        <dbReference type="EMBL" id="ETN37923.1"/>
    </source>
</evidence>
<dbReference type="PRINTS" id="PR00412">
    <property type="entry name" value="EPOXHYDRLASE"/>
</dbReference>
<dbReference type="EMBL" id="KB822723">
    <property type="protein sequence ID" value="ETN37923.1"/>
    <property type="molecule type" value="Genomic_DNA"/>
</dbReference>